<keyword evidence="4 11" id="KW-0949">S-adenosyl-L-methionine</keyword>
<dbReference type="RefSeq" id="XP_019614054.1">
    <property type="nucleotide sequence ID" value="XM_019758495.1"/>
</dbReference>
<gene>
    <name evidence="13 14" type="primary">LOC109462008</name>
</gene>
<dbReference type="CDD" id="cd02440">
    <property type="entry name" value="AdoMet_MTases"/>
    <property type="match status" value="1"/>
</dbReference>
<evidence type="ECO:0000256" key="8">
    <source>
        <dbReference type="ARBA" id="ARBA00047306"/>
    </source>
</evidence>
<dbReference type="GeneID" id="109462008"/>
<dbReference type="InterPro" id="IPR029063">
    <property type="entry name" value="SAM-dependent_MTases_sf"/>
</dbReference>
<dbReference type="FunFam" id="3.40.50.150:FF:000025">
    <property type="entry name" value="N-terminal Xaa-Pro-Lys N-methyltransferase 1"/>
    <property type="match status" value="1"/>
</dbReference>
<feature type="binding site" evidence="11">
    <location>
        <position position="74"/>
    </location>
    <ligand>
        <name>S-adenosyl-L-methionine</name>
        <dbReference type="ChEBI" id="CHEBI:59789"/>
    </ligand>
</feature>
<evidence type="ECO:0000256" key="7">
    <source>
        <dbReference type="ARBA" id="ARBA00043129"/>
    </source>
</evidence>
<keyword evidence="3" id="KW-0808">Transferase</keyword>
<dbReference type="AlphaFoldDB" id="A0A6P4XPP6"/>
<comment type="catalytic activity">
    <reaction evidence="10">
        <text>N-terminal L-alanyl-L-prolyl-L-lysyl-[protein] + 3 S-adenosyl-L-methionine = N-terminal N,N,N-trimethyl-L-alanyl-L-prolyl-L-lysyl-[protein] + 3 S-adenosyl-L-homocysteine + 3 H(+)</text>
        <dbReference type="Rhea" id="RHEA:54712"/>
        <dbReference type="Rhea" id="RHEA-COMP:13785"/>
        <dbReference type="Rhea" id="RHEA-COMP:13971"/>
        <dbReference type="ChEBI" id="CHEBI:15378"/>
        <dbReference type="ChEBI" id="CHEBI:57856"/>
        <dbReference type="ChEBI" id="CHEBI:59789"/>
        <dbReference type="ChEBI" id="CHEBI:138057"/>
        <dbReference type="ChEBI" id="CHEBI:138315"/>
        <dbReference type="EC" id="2.1.1.244"/>
    </reaction>
</comment>
<comment type="similarity">
    <text evidence="1">Belongs to the methyltransferase superfamily. NTM1 family.</text>
</comment>
<evidence type="ECO:0000256" key="10">
    <source>
        <dbReference type="ARBA" id="ARBA00048167"/>
    </source>
</evidence>
<proteinExistence type="inferred from homology"/>
<dbReference type="SUPFAM" id="SSF53335">
    <property type="entry name" value="S-adenosyl-L-methionine-dependent methyltransferases"/>
    <property type="match status" value="1"/>
</dbReference>
<dbReference type="PIRSF" id="PIRSF016958">
    <property type="entry name" value="DUF858_MeTrfase_lik"/>
    <property type="match status" value="1"/>
</dbReference>
<evidence type="ECO:0000256" key="4">
    <source>
        <dbReference type="ARBA" id="ARBA00022691"/>
    </source>
</evidence>
<comment type="catalytic activity">
    <reaction evidence="8">
        <text>N-terminal L-seryl-L-prolyl-L-lysyl-[protein] + 3 S-adenosyl-L-methionine = N-terminal N,N,N-trimethyl-L-seryl-L-prolyl-L-lysyl-[protein] + 3 S-adenosyl-L-homocysteine + 3 H(+)</text>
        <dbReference type="Rhea" id="RHEA:54724"/>
        <dbReference type="Rhea" id="RHEA-COMP:13789"/>
        <dbReference type="Rhea" id="RHEA-COMP:13973"/>
        <dbReference type="ChEBI" id="CHEBI:15378"/>
        <dbReference type="ChEBI" id="CHEBI:57856"/>
        <dbReference type="ChEBI" id="CHEBI:59789"/>
        <dbReference type="ChEBI" id="CHEBI:138061"/>
        <dbReference type="ChEBI" id="CHEBI:138317"/>
        <dbReference type="EC" id="2.1.1.244"/>
    </reaction>
</comment>
<keyword evidence="12" id="KW-1185">Reference proteome</keyword>
<evidence type="ECO:0000256" key="5">
    <source>
        <dbReference type="ARBA" id="ARBA00039112"/>
    </source>
</evidence>
<dbReference type="PANTHER" id="PTHR12753:SF0">
    <property type="entry name" value="ALPHA N-TERMINAL PROTEIN METHYLTRANSFERASE 1"/>
    <property type="match status" value="1"/>
</dbReference>
<dbReference type="RefSeq" id="XP_019614053.1">
    <property type="nucleotide sequence ID" value="XM_019758494.1"/>
</dbReference>
<dbReference type="PANTHER" id="PTHR12753">
    <property type="entry name" value="AD-003 - RELATED"/>
    <property type="match status" value="1"/>
</dbReference>
<comment type="catalytic activity">
    <reaction evidence="9">
        <text>N-terminal L-prolyl-L-prolyl-L-lysyl-[protein] + 2 S-adenosyl-L-methionine = N-terminal N,N-dimethyl-L-prolyl-L-prolyl-L-lysyl-[protein] + 2 S-adenosyl-L-homocysteine + 2 H(+)</text>
        <dbReference type="Rhea" id="RHEA:54736"/>
        <dbReference type="Rhea" id="RHEA-COMP:13787"/>
        <dbReference type="Rhea" id="RHEA-COMP:13974"/>
        <dbReference type="ChEBI" id="CHEBI:15378"/>
        <dbReference type="ChEBI" id="CHEBI:57856"/>
        <dbReference type="ChEBI" id="CHEBI:59789"/>
        <dbReference type="ChEBI" id="CHEBI:138059"/>
        <dbReference type="ChEBI" id="CHEBI:138318"/>
        <dbReference type="EC" id="2.1.1.244"/>
    </reaction>
</comment>
<dbReference type="EC" id="2.1.1.244" evidence="5"/>
<evidence type="ECO:0000256" key="9">
    <source>
        <dbReference type="ARBA" id="ARBA00047885"/>
    </source>
</evidence>
<evidence type="ECO:0000313" key="12">
    <source>
        <dbReference type="Proteomes" id="UP000515135"/>
    </source>
</evidence>
<dbReference type="GO" id="GO:0005737">
    <property type="term" value="C:cytoplasm"/>
    <property type="evidence" value="ECO:0007669"/>
    <property type="project" value="TreeGrafter"/>
</dbReference>
<evidence type="ECO:0000313" key="13">
    <source>
        <dbReference type="RefSeq" id="XP_019614053.1"/>
    </source>
</evidence>
<feature type="binding site" evidence="11">
    <location>
        <begin position="119"/>
        <end position="120"/>
    </location>
    <ligand>
        <name>S-adenosyl-L-methionine</name>
        <dbReference type="ChEBI" id="CHEBI:59789"/>
    </ligand>
</feature>
<dbReference type="Pfam" id="PF05891">
    <property type="entry name" value="Methyltransf_PK"/>
    <property type="match status" value="1"/>
</dbReference>
<evidence type="ECO:0000256" key="1">
    <source>
        <dbReference type="ARBA" id="ARBA00009059"/>
    </source>
</evidence>
<dbReference type="Proteomes" id="UP000515135">
    <property type="component" value="Unplaced"/>
</dbReference>
<dbReference type="OrthoDB" id="1298661at2759"/>
<evidence type="ECO:0000256" key="3">
    <source>
        <dbReference type="ARBA" id="ARBA00022679"/>
    </source>
</evidence>
<sequence>MSSMDNYPDTQFYGDAESYWKAIPATVDGMLGGYSKVDKVDIKGSKKFLQEFISGPNAKTKTRRAVDCGAGIGRVSHGLLCPLFSRVDMVEVCQKFLDQAKTYLGSSSKKIDRYICCGLQDFTPDPGRYDVIWIQWVLGHLTHKDLVSFFQRCQAGLAENGIIVVKENVADDSCSDGVIFDQDDSSVTRSHRYLKQIISESGLRVVKEEAQKDFPKELFKVQMMVLQ</sequence>
<name>A0A6P4XPP6_BRABE</name>
<dbReference type="GO" id="GO:0071885">
    <property type="term" value="F:N-terminal protein N-methyltransferase activity"/>
    <property type="evidence" value="ECO:0007669"/>
    <property type="project" value="UniProtKB-EC"/>
</dbReference>
<organism evidence="12 13">
    <name type="scientific">Branchiostoma belcheri</name>
    <name type="common">Amphioxus</name>
    <dbReference type="NCBI Taxonomy" id="7741"/>
    <lineage>
        <taxon>Eukaryota</taxon>
        <taxon>Metazoa</taxon>
        <taxon>Chordata</taxon>
        <taxon>Cephalochordata</taxon>
        <taxon>Leptocardii</taxon>
        <taxon>Amphioxiformes</taxon>
        <taxon>Branchiostomatidae</taxon>
        <taxon>Branchiostoma</taxon>
    </lineage>
</organism>
<protein>
    <recommendedName>
        <fullName evidence="6">Alpha N-terminal protein methyltransferase 1</fullName>
        <ecNumber evidence="5">2.1.1.244</ecNumber>
    </recommendedName>
    <alternativeName>
        <fullName evidence="7">X-Pro-Lys N-terminal protein methyltransferase 1</fullName>
    </alternativeName>
</protein>
<evidence type="ECO:0000313" key="14">
    <source>
        <dbReference type="RefSeq" id="XP_019614054.1"/>
    </source>
</evidence>
<dbReference type="Gene3D" id="3.40.50.150">
    <property type="entry name" value="Vaccinia Virus protein VP39"/>
    <property type="match status" value="1"/>
</dbReference>
<accession>A0A6P4XPP6</accession>
<dbReference type="KEGG" id="bbel:109462008"/>
<keyword evidence="2" id="KW-0489">Methyltransferase</keyword>
<evidence type="ECO:0000256" key="2">
    <source>
        <dbReference type="ARBA" id="ARBA00022603"/>
    </source>
</evidence>
<dbReference type="InterPro" id="IPR008576">
    <property type="entry name" value="MeTrfase_NTM1"/>
</dbReference>
<feature type="binding site" evidence="11">
    <location>
        <position position="69"/>
    </location>
    <ligand>
        <name>S-adenosyl-L-methionine</name>
        <dbReference type="ChEBI" id="CHEBI:59789"/>
    </ligand>
</feature>
<evidence type="ECO:0000256" key="6">
    <source>
        <dbReference type="ARBA" id="ARBA00039449"/>
    </source>
</evidence>
<dbReference type="GO" id="GO:0032259">
    <property type="term" value="P:methylation"/>
    <property type="evidence" value="ECO:0007669"/>
    <property type="project" value="UniProtKB-KW"/>
</dbReference>
<reference evidence="13 14" key="1">
    <citation type="submission" date="2025-04" db="UniProtKB">
        <authorList>
            <consortium name="RefSeq"/>
        </authorList>
    </citation>
    <scope>IDENTIFICATION</scope>
    <source>
        <tissue evidence="13 14">Gonad</tissue>
    </source>
</reference>
<evidence type="ECO:0000256" key="11">
    <source>
        <dbReference type="PIRSR" id="PIRSR016958-1"/>
    </source>
</evidence>
<feature type="binding site" evidence="11">
    <location>
        <position position="135"/>
    </location>
    <ligand>
        <name>S-adenosyl-L-methionine</name>
        <dbReference type="ChEBI" id="CHEBI:59789"/>
    </ligand>
</feature>